<dbReference type="Pfam" id="PF13965">
    <property type="entry name" value="SID-1_RNA_chan"/>
    <property type="match status" value="1"/>
</dbReference>
<feature type="transmembrane region" description="Helical" evidence="8">
    <location>
        <begin position="295"/>
        <end position="321"/>
    </location>
</feature>
<feature type="transmembrane region" description="Helical" evidence="8">
    <location>
        <begin position="756"/>
        <end position="775"/>
    </location>
</feature>
<dbReference type="EMBL" id="CAJNOR010000080">
    <property type="protein sequence ID" value="CAF0788193.1"/>
    <property type="molecule type" value="Genomic_DNA"/>
</dbReference>
<evidence type="ECO:0000256" key="6">
    <source>
        <dbReference type="ARBA" id="ARBA00023136"/>
    </source>
</evidence>
<evidence type="ECO:0000256" key="3">
    <source>
        <dbReference type="ARBA" id="ARBA00022692"/>
    </source>
</evidence>
<feature type="transmembrane region" description="Helical" evidence="8">
    <location>
        <begin position="647"/>
        <end position="666"/>
    </location>
</feature>
<evidence type="ECO:0000256" key="9">
    <source>
        <dbReference type="SAM" id="SignalP"/>
    </source>
</evidence>
<dbReference type="AlphaFoldDB" id="A0A813RQ96"/>
<reference evidence="10" key="1">
    <citation type="submission" date="2021-02" db="EMBL/GenBank/DDBJ databases">
        <authorList>
            <person name="Nowell W R."/>
        </authorList>
    </citation>
    <scope>NUCLEOTIDE SEQUENCE</scope>
</reference>
<feature type="signal peptide" evidence="9">
    <location>
        <begin position="1"/>
        <end position="25"/>
    </location>
</feature>
<feature type="transmembrane region" description="Helical" evidence="8">
    <location>
        <begin position="465"/>
        <end position="483"/>
    </location>
</feature>
<proteinExistence type="inferred from homology"/>
<evidence type="ECO:0000256" key="7">
    <source>
        <dbReference type="ARBA" id="ARBA00023180"/>
    </source>
</evidence>
<dbReference type="GO" id="GO:0003725">
    <property type="term" value="F:double-stranded RNA binding"/>
    <property type="evidence" value="ECO:0007669"/>
    <property type="project" value="TreeGrafter"/>
</dbReference>
<evidence type="ECO:0000256" key="8">
    <source>
        <dbReference type="SAM" id="Phobius"/>
    </source>
</evidence>
<feature type="transmembrane region" description="Helical" evidence="8">
    <location>
        <begin position="594"/>
        <end position="614"/>
    </location>
</feature>
<dbReference type="PANTHER" id="PTHR12185:SF14">
    <property type="entry name" value="CHOLESTEROL UPTAKE PROTEIN 1"/>
    <property type="match status" value="1"/>
</dbReference>
<gene>
    <name evidence="10" type="ORF">XAT740_LOCUS2344</name>
</gene>
<dbReference type="GO" id="GO:0005764">
    <property type="term" value="C:lysosome"/>
    <property type="evidence" value="ECO:0007669"/>
    <property type="project" value="TreeGrafter"/>
</dbReference>
<keyword evidence="4 9" id="KW-0732">Signal</keyword>
<accession>A0A813RQ96</accession>
<keyword evidence="11" id="KW-1185">Reference proteome</keyword>
<feature type="transmembrane region" description="Helical" evidence="8">
    <location>
        <begin position="509"/>
        <end position="532"/>
    </location>
</feature>
<evidence type="ECO:0000313" key="10">
    <source>
        <dbReference type="EMBL" id="CAF0788193.1"/>
    </source>
</evidence>
<comment type="similarity">
    <text evidence="2">Belongs to the SID1 family.</text>
</comment>
<evidence type="ECO:0000256" key="5">
    <source>
        <dbReference type="ARBA" id="ARBA00022989"/>
    </source>
</evidence>
<dbReference type="GO" id="GO:0051033">
    <property type="term" value="F:RNA transmembrane transporter activity"/>
    <property type="evidence" value="ECO:0007669"/>
    <property type="project" value="TreeGrafter"/>
</dbReference>
<feature type="transmembrane region" description="Helical" evidence="8">
    <location>
        <begin position="705"/>
        <end position="725"/>
    </location>
</feature>
<sequence>MYRPWFRFYLLIITSLILFVNCSQAVKNPWDSSLNPDVLMRNCTIGELCVGSINSTSIHYFSLQYSFTPSTTVRVTTTMKYDIKQNSPILVVVRQFRGIVSWTLPYTFSNGMLYSSVARTLCIYNEVNRTHPHTSTVFIEISTSNMNLIDYSIQIDNVREYSLQEDVKTQFTVSPSMPVYYNYKFRPNIKNVFIEIQSKDDLCTSVSVQSFDCPVYDVNEIGIKQGHYQTMSKSASFNVYSDEFPNRDEFLIVFSVKPIDVDCLNSKESAMIQPAGFIDIQRTKNVTITIHLTVYYSYLIITIFVTLGLFAVVYIIAFFIICKTPDLYDHFAPDNEPLLTSQTGLIDRRASEQHVPIPKEEGEDIATSPRPEISRQITVLDVIQTSGRGFVTVNYLCVKDYEYLRRQFRIYPHTMLTIAIFYSLPVIQLVLQYQLNIDSIGNEDICYFNFLCTRQLFNLTAFNNILSNIGYCALGLLFFIIVYRRDVSYCRFLEKYPEMGKKFGIPQHFGLFYAMAIGLFMEGIMSACYHVCPSRQNFQFDTSFMYIIAVLNIIKIYQRRHPDINPRSASAFTFLAVIIFVNVIGVYFDKLWFWITYCIVHIVICLTLSAKIYYMGRLKISLRIHIHLYRLMKENGFYSRPRYMNRMGILIPGNFINIGFALYGAISQPESFPNHLLFVFLGNLALYLVYYIIMKKIHHEHFTLFSILFLVLSMCFWISSLWFFYIEVKSYEVQPAISRALNQKCILLDTYDAHDIWHLLSSFGLFFSFLSVLTIDDGVRSKRRETLAAF</sequence>
<evidence type="ECO:0000256" key="4">
    <source>
        <dbReference type="ARBA" id="ARBA00022729"/>
    </source>
</evidence>
<feature type="transmembrane region" description="Helical" evidence="8">
    <location>
        <begin position="672"/>
        <end position="693"/>
    </location>
</feature>
<keyword evidence="5 8" id="KW-1133">Transmembrane helix</keyword>
<keyword evidence="6 8" id="KW-0472">Membrane</keyword>
<evidence type="ECO:0000256" key="2">
    <source>
        <dbReference type="ARBA" id="ARBA00006618"/>
    </source>
</evidence>
<comment type="subcellular location">
    <subcellularLocation>
        <location evidence="1">Membrane</location>
        <topology evidence="1">Multi-pass membrane protein</topology>
    </subcellularLocation>
</comment>
<feature type="chain" id="PRO_5032581482" evidence="9">
    <location>
        <begin position="26"/>
        <end position="790"/>
    </location>
</feature>
<feature type="transmembrane region" description="Helical" evidence="8">
    <location>
        <begin position="410"/>
        <end position="431"/>
    </location>
</feature>
<dbReference type="Proteomes" id="UP000663828">
    <property type="component" value="Unassembled WGS sequence"/>
</dbReference>
<comment type="caution">
    <text evidence="10">The sequence shown here is derived from an EMBL/GenBank/DDBJ whole genome shotgun (WGS) entry which is preliminary data.</text>
</comment>
<dbReference type="PANTHER" id="PTHR12185">
    <property type="entry name" value="SID1 TRANSMEMBRANE FAMILY MEMEBER"/>
    <property type="match status" value="1"/>
</dbReference>
<name>A0A813RQ96_ADIRI</name>
<evidence type="ECO:0000313" key="11">
    <source>
        <dbReference type="Proteomes" id="UP000663828"/>
    </source>
</evidence>
<organism evidence="10 11">
    <name type="scientific">Adineta ricciae</name>
    <name type="common">Rotifer</name>
    <dbReference type="NCBI Taxonomy" id="249248"/>
    <lineage>
        <taxon>Eukaryota</taxon>
        <taxon>Metazoa</taxon>
        <taxon>Spiralia</taxon>
        <taxon>Gnathifera</taxon>
        <taxon>Rotifera</taxon>
        <taxon>Eurotatoria</taxon>
        <taxon>Bdelloidea</taxon>
        <taxon>Adinetida</taxon>
        <taxon>Adinetidae</taxon>
        <taxon>Adineta</taxon>
    </lineage>
</organism>
<feature type="transmembrane region" description="Helical" evidence="8">
    <location>
        <begin position="569"/>
        <end position="588"/>
    </location>
</feature>
<dbReference type="GO" id="GO:0005886">
    <property type="term" value="C:plasma membrane"/>
    <property type="evidence" value="ECO:0007669"/>
    <property type="project" value="TreeGrafter"/>
</dbReference>
<feature type="transmembrane region" description="Helical" evidence="8">
    <location>
        <begin position="538"/>
        <end position="557"/>
    </location>
</feature>
<protein>
    <submittedName>
        <fullName evidence="10">Uncharacterized protein</fullName>
    </submittedName>
</protein>
<dbReference type="InterPro" id="IPR025958">
    <property type="entry name" value="SID1_TM_fam"/>
</dbReference>
<keyword evidence="7" id="KW-0325">Glycoprotein</keyword>
<evidence type="ECO:0000256" key="1">
    <source>
        <dbReference type="ARBA" id="ARBA00004141"/>
    </source>
</evidence>
<keyword evidence="3 8" id="KW-0812">Transmembrane</keyword>